<protein>
    <recommendedName>
        <fullName evidence="4">Copper resistance protein NlpE</fullName>
    </recommendedName>
</protein>
<dbReference type="Pfam" id="PF04170">
    <property type="entry name" value="NlpE"/>
    <property type="match status" value="1"/>
</dbReference>
<reference evidence="2 3" key="1">
    <citation type="submission" date="2015-08" db="EMBL/GenBank/DDBJ databases">
        <title>Antibacterial properties of a collection of Vibrionaceae strains.</title>
        <authorList>
            <person name="Giubergia S."/>
        </authorList>
    </citation>
    <scope>NUCLEOTIDE SEQUENCE [LARGE SCALE GENOMIC DNA]</scope>
    <source>
        <strain evidence="2 3">S0821</strain>
    </source>
</reference>
<keyword evidence="3" id="KW-1185">Reference proteome</keyword>
<feature type="chain" id="PRO_5006194488" description="Copper resistance protein NlpE" evidence="1">
    <location>
        <begin position="22"/>
        <end position="176"/>
    </location>
</feature>
<evidence type="ECO:0000256" key="1">
    <source>
        <dbReference type="SAM" id="SignalP"/>
    </source>
</evidence>
<evidence type="ECO:0000313" key="3">
    <source>
        <dbReference type="Proteomes" id="UP000051221"/>
    </source>
</evidence>
<sequence>MKKAMFALSALTFILAGCDTADTAATQAESQPTVDTLPTAVSNAVSTVTDTVSAAAGAVAETVEAGHNAFNSLDWQGTYKGTLPCADCAGIDYTLTLNEDETYTLTQVYQGKEEDGGQFTSSGKFHWDTKGSVITLEDGSETPNQYFVGENLLMKLDINGEKITGDMATLYNLKKQ</sequence>
<dbReference type="InterPro" id="IPR007298">
    <property type="entry name" value="Cu-R_lipoprotein_NlpE"/>
</dbReference>
<dbReference type="Gene3D" id="2.40.128.640">
    <property type="match status" value="1"/>
</dbReference>
<evidence type="ECO:0008006" key="4">
    <source>
        <dbReference type="Google" id="ProtNLM"/>
    </source>
</evidence>
<gene>
    <name evidence="2" type="ORF">AMR76_10780</name>
</gene>
<dbReference type="EMBL" id="LKHS01000009">
    <property type="protein sequence ID" value="KQH85762.1"/>
    <property type="molecule type" value="Genomic_DNA"/>
</dbReference>
<dbReference type="Proteomes" id="UP000051221">
    <property type="component" value="Unassembled WGS sequence"/>
</dbReference>
<organism evidence="2 3">
    <name type="scientific">Vibrio furnissii</name>
    <dbReference type="NCBI Taxonomy" id="29494"/>
    <lineage>
        <taxon>Bacteria</taxon>
        <taxon>Pseudomonadati</taxon>
        <taxon>Pseudomonadota</taxon>
        <taxon>Gammaproteobacteria</taxon>
        <taxon>Vibrionales</taxon>
        <taxon>Vibrionaceae</taxon>
        <taxon>Vibrio</taxon>
    </lineage>
</organism>
<accession>A0A0Q2MDJ6</accession>
<comment type="caution">
    <text evidence="2">The sequence shown here is derived from an EMBL/GenBank/DDBJ whole genome shotgun (WGS) entry which is preliminary data.</text>
</comment>
<dbReference type="RefSeq" id="WP_055466057.1">
    <property type="nucleotide sequence ID" value="NZ_CAWQRI010000127.1"/>
</dbReference>
<dbReference type="AlphaFoldDB" id="A0A0Q2MDJ6"/>
<dbReference type="PROSITE" id="PS51257">
    <property type="entry name" value="PROKAR_LIPOPROTEIN"/>
    <property type="match status" value="1"/>
</dbReference>
<proteinExistence type="predicted"/>
<dbReference type="InParanoid" id="A0A0Q2MDJ6"/>
<feature type="signal peptide" evidence="1">
    <location>
        <begin position="1"/>
        <end position="21"/>
    </location>
</feature>
<name>A0A0Q2MDJ6_VIBFU</name>
<evidence type="ECO:0000313" key="2">
    <source>
        <dbReference type="EMBL" id="KQH85762.1"/>
    </source>
</evidence>
<keyword evidence="1" id="KW-0732">Signal</keyword>